<feature type="compositionally biased region" description="Low complexity" evidence="7">
    <location>
        <begin position="345"/>
        <end position="368"/>
    </location>
</feature>
<protein>
    <recommendedName>
        <fullName evidence="9">RRM domain-containing protein</fullName>
    </recommendedName>
</protein>
<evidence type="ECO:0000256" key="2">
    <source>
        <dbReference type="ARBA" id="ARBA00022664"/>
    </source>
</evidence>
<evidence type="ECO:0000256" key="5">
    <source>
        <dbReference type="ARBA" id="ARBA00023242"/>
    </source>
</evidence>
<dbReference type="GO" id="GO:0006397">
    <property type="term" value="P:mRNA processing"/>
    <property type="evidence" value="ECO:0007669"/>
    <property type="project" value="UniProtKB-KW"/>
</dbReference>
<organism evidence="10 11">
    <name type="scientific">Sordaria macrospora</name>
    <dbReference type="NCBI Taxonomy" id="5147"/>
    <lineage>
        <taxon>Eukaryota</taxon>
        <taxon>Fungi</taxon>
        <taxon>Dikarya</taxon>
        <taxon>Ascomycota</taxon>
        <taxon>Pezizomycotina</taxon>
        <taxon>Sordariomycetes</taxon>
        <taxon>Sordariomycetidae</taxon>
        <taxon>Sordariales</taxon>
        <taxon>Sordariaceae</taxon>
        <taxon>Sordaria</taxon>
    </lineage>
</organism>
<proteinExistence type="predicted"/>
<dbReference type="Proteomes" id="UP000433876">
    <property type="component" value="Unassembled WGS sequence"/>
</dbReference>
<dbReference type="AlphaFoldDB" id="A0A8S9A428"/>
<feature type="region of interest" description="Disordered" evidence="7">
    <location>
        <begin position="86"/>
        <end position="114"/>
    </location>
</feature>
<keyword evidence="8" id="KW-1133">Transmembrane helix</keyword>
<dbReference type="InterPro" id="IPR051106">
    <property type="entry name" value="RNA-bind/splicing_reg"/>
</dbReference>
<feature type="compositionally biased region" description="Basic and acidic residues" evidence="7">
    <location>
        <begin position="581"/>
        <end position="601"/>
    </location>
</feature>
<dbReference type="CDD" id="cd00590">
    <property type="entry name" value="RRM_SF"/>
    <property type="match status" value="1"/>
</dbReference>
<dbReference type="Pfam" id="PF00076">
    <property type="entry name" value="RRM_1"/>
    <property type="match status" value="2"/>
</dbReference>
<feature type="region of interest" description="Disordered" evidence="7">
    <location>
        <begin position="343"/>
        <end position="376"/>
    </location>
</feature>
<dbReference type="InterPro" id="IPR035979">
    <property type="entry name" value="RBD_domain_sf"/>
</dbReference>
<keyword evidence="5" id="KW-0539">Nucleus</keyword>
<feature type="compositionally biased region" description="Polar residues" evidence="7">
    <location>
        <begin position="93"/>
        <end position="114"/>
    </location>
</feature>
<feature type="domain" description="RRM" evidence="9">
    <location>
        <begin position="379"/>
        <end position="456"/>
    </location>
</feature>
<dbReference type="SMART" id="SM00360">
    <property type="entry name" value="RRM"/>
    <property type="match status" value="2"/>
</dbReference>
<keyword evidence="8" id="KW-0812">Transmembrane</keyword>
<dbReference type="InterPro" id="IPR000504">
    <property type="entry name" value="RRM_dom"/>
</dbReference>
<dbReference type="PROSITE" id="PS50102">
    <property type="entry name" value="RRM"/>
    <property type="match status" value="2"/>
</dbReference>
<gene>
    <name evidence="10" type="ORF">SMACR_00491</name>
</gene>
<evidence type="ECO:0000313" key="11">
    <source>
        <dbReference type="Proteomes" id="UP000433876"/>
    </source>
</evidence>
<sequence length="601" mass="66339">MVGISYLAKGYRQIGGHRPFSKIEVVLLISLASFTTSLIIFSIVYSAQHRGPLRPALVVSISGSMILLLAICYIVYSRIHQARQDHDLENQEDGQSSPSSYTINTSNSPSTEYVSPNMRFAPAKDFRNNRNRPFWASSTTILPANAADEERLLDYSSEQQYIAEKDKERKLGTSRGGNLEKTNNIKIIITEPEPVASRHGMSLEFDPLRSHPVELGRGTTIKQSGTLRNLTAIPRSVESDKTASNRNHSVGSGSRTPGPSSASRSSRHHHLRKSRRPTISSVGGRQDLRASIRRAAIRSALSASRAITTQAPAASFSASVARTALVSSRIQAIRFFSQSPRVLNTEETTQTEQTEQTETETAPAATEEAAVKQNSSPAHTAFVRNIVFDATEEHLKGAFEKFGDVTDVFLAKDARGLSKGYGFVTFATKEALEEACSQVDGSFWHGRRISTTDAELNNIFIGIDGLKDVRVAVDRATGWPRGFAHADFVDVEAAVNALEKLQGVQLGERTVKLDYAQPSTPRQPRENNGERREYNRDGGNRSYNREGGNRSYGNRDGGNRSFNREGGNRSYGNREGGQRSYNREGGNRNYNRRDQGESTEF</sequence>
<evidence type="ECO:0000256" key="1">
    <source>
        <dbReference type="ARBA" id="ARBA00004123"/>
    </source>
</evidence>
<dbReference type="VEuPathDB" id="FungiDB:SMAC_00491"/>
<dbReference type="GO" id="GO:0005634">
    <property type="term" value="C:nucleus"/>
    <property type="evidence" value="ECO:0007669"/>
    <property type="project" value="UniProtKB-SubCell"/>
</dbReference>
<keyword evidence="3 6" id="KW-0694">RNA-binding</keyword>
<evidence type="ECO:0000313" key="10">
    <source>
        <dbReference type="EMBL" id="KAA8635395.1"/>
    </source>
</evidence>
<dbReference type="GO" id="GO:0003723">
    <property type="term" value="F:RNA binding"/>
    <property type="evidence" value="ECO:0007669"/>
    <property type="project" value="UniProtKB-UniRule"/>
</dbReference>
<reference evidence="10 11" key="1">
    <citation type="submission" date="2017-07" db="EMBL/GenBank/DDBJ databases">
        <title>Genome sequence of the Sordaria macrospora wild type strain R19027.</title>
        <authorList>
            <person name="Nowrousian M."/>
            <person name="Teichert I."/>
            <person name="Kueck U."/>
        </authorList>
    </citation>
    <scope>NUCLEOTIDE SEQUENCE [LARGE SCALE GENOMIC DNA]</scope>
    <source>
        <strain evidence="10 11">R19027</strain>
        <tissue evidence="10">Mycelium</tissue>
    </source>
</reference>
<dbReference type="SUPFAM" id="SSF54928">
    <property type="entry name" value="RNA-binding domain, RBD"/>
    <property type="match status" value="1"/>
</dbReference>
<feature type="compositionally biased region" description="Basic and acidic residues" evidence="7">
    <location>
        <begin position="523"/>
        <end position="548"/>
    </location>
</feature>
<dbReference type="InterPro" id="IPR012677">
    <property type="entry name" value="Nucleotide-bd_a/b_plait_sf"/>
</dbReference>
<keyword evidence="4" id="KW-0508">mRNA splicing</keyword>
<dbReference type="Gene3D" id="3.30.70.330">
    <property type="match status" value="2"/>
</dbReference>
<evidence type="ECO:0000256" key="3">
    <source>
        <dbReference type="ARBA" id="ARBA00022884"/>
    </source>
</evidence>
<evidence type="ECO:0000256" key="6">
    <source>
        <dbReference type="PROSITE-ProRule" id="PRU00176"/>
    </source>
</evidence>
<feature type="domain" description="RRM" evidence="9">
    <location>
        <begin position="450"/>
        <end position="518"/>
    </location>
</feature>
<feature type="region of interest" description="Disordered" evidence="7">
    <location>
        <begin position="217"/>
        <end position="287"/>
    </location>
</feature>
<evidence type="ECO:0000256" key="8">
    <source>
        <dbReference type="SAM" id="Phobius"/>
    </source>
</evidence>
<feature type="transmembrane region" description="Helical" evidence="8">
    <location>
        <begin position="57"/>
        <end position="76"/>
    </location>
</feature>
<feature type="region of interest" description="Disordered" evidence="7">
    <location>
        <begin position="512"/>
        <end position="601"/>
    </location>
</feature>
<name>A0A8S9A428_SORMA</name>
<evidence type="ECO:0000256" key="4">
    <source>
        <dbReference type="ARBA" id="ARBA00023187"/>
    </source>
</evidence>
<comment type="caution">
    <text evidence="10">The sequence shown here is derived from an EMBL/GenBank/DDBJ whole genome shotgun (WGS) entry which is preliminary data.</text>
</comment>
<dbReference type="GO" id="GO:0008380">
    <property type="term" value="P:RNA splicing"/>
    <property type="evidence" value="ECO:0007669"/>
    <property type="project" value="UniProtKB-KW"/>
</dbReference>
<dbReference type="PANTHER" id="PTHR48028:SF4">
    <property type="entry name" value="SC35-LIKE SPLICING FACTOR"/>
    <property type="match status" value="1"/>
</dbReference>
<feature type="compositionally biased region" description="Polar residues" evidence="7">
    <location>
        <begin position="220"/>
        <end position="229"/>
    </location>
</feature>
<keyword evidence="8" id="KW-0472">Membrane</keyword>
<comment type="subcellular location">
    <subcellularLocation>
        <location evidence="1">Nucleus</location>
    </subcellularLocation>
</comment>
<feature type="compositionally biased region" description="Basic residues" evidence="7">
    <location>
        <begin position="265"/>
        <end position="276"/>
    </location>
</feature>
<feature type="compositionally biased region" description="Low complexity" evidence="7">
    <location>
        <begin position="249"/>
        <end position="264"/>
    </location>
</feature>
<dbReference type="PANTHER" id="PTHR48028">
    <property type="entry name" value="GLYCINE-RICH RNA-BINDING PROTEIN RZ1A"/>
    <property type="match status" value="1"/>
</dbReference>
<evidence type="ECO:0000259" key="9">
    <source>
        <dbReference type="PROSITE" id="PS50102"/>
    </source>
</evidence>
<evidence type="ECO:0000256" key="7">
    <source>
        <dbReference type="SAM" id="MobiDB-lite"/>
    </source>
</evidence>
<feature type="transmembrane region" description="Helical" evidence="8">
    <location>
        <begin position="25"/>
        <end position="45"/>
    </location>
</feature>
<dbReference type="EMBL" id="NMPR01000012">
    <property type="protein sequence ID" value="KAA8635395.1"/>
    <property type="molecule type" value="Genomic_DNA"/>
</dbReference>
<accession>A0A8S9A428</accession>
<keyword evidence="2" id="KW-0507">mRNA processing</keyword>